<evidence type="ECO:0000313" key="2">
    <source>
        <dbReference type="Proteomes" id="UP000501240"/>
    </source>
</evidence>
<accession>A0A7D3ZDE1</accession>
<organism evidence="1 2">
    <name type="scientific">Actinomadura verrucosospora</name>
    <dbReference type="NCBI Taxonomy" id="46165"/>
    <lineage>
        <taxon>Bacteria</taxon>
        <taxon>Bacillati</taxon>
        <taxon>Actinomycetota</taxon>
        <taxon>Actinomycetes</taxon>
        <taxon>Streptosporangiales</taxon>
        <taxon>Thermomonosporaceae</taxon>
        <taxon>Actinomadura</taxon>
    </lineage>
</organism>
<dbReference type="EMBL" id="CP053892">
    <property type="protein sequence ID" value="QKG20077.1"/>
    <property type="molecule type" value="Genomic_DNA"/>
</dbReference>
<dbReference type="Proteomes" id="UP000501240">
    <property type="component" value="Chromosome"/>
</dbReference>
<protein>
    <submittedName>
        <fullName evidence="1">Uncharacterized protein</fullName>
    </submittedName>
</protein>
<dbReference type="RefSeq" id="WP_173094552.1">
    <property type="nucleotide sequence ID" value="NZ_CP053892.1"/>
</dbReference>
<sequence>MTGPDFDEEPAEHRRFARYLHDLEAVDESDEADLVAVVLGDQDTTMAESAVGRHMDRRAAQLLATAAFTLWTDTMADVIADHDFLTRRLHEWRLLRTIVMGDPWAVDEVTGASDWFQRTATTTQIVSSPEALRLLRDHGRTRRIRNAASHRLDQLEQRT</sequence>
<proteinExistence type="predicted"/>
<name>A0A7D3ZDE1_ACTVE</name>
<reference evidence="1 2" key="1">
    <citation type="submission" date="2020-05" db="EMBL/GenBank/DDBJ databases">
        <title>Actinomadura verrucosospora NRRL-B18236 (PFL_A860) Genome sequencing and assembly.</title>
        <authorList>
            <person name="Samborskyy M."/>
        </authorList>
    </citation>
    <scope>NUCLEOTIDE SEQUENCE [LARGE SCALE GENOMIC DNA]</scope>
    <source>
        <strain evidence="1 2">NRRL:B18236</strain>
    </source>
</reference>
<evidence type="ECO:0000313" key="1">
    <source>
        <dbReference type="EMBL" id="QKG20077.1"/>
    </source>
</evidence>
<keyword evidence="2" id="KW-1185">Reference proteome</keyword>
<gene>
    <name evidence="1" type="ORF">ACTIVE_1713</name>
</gene>
<dbReference type="AlphaFoldDB" id="A0A7D3ZDE1"/>